<proteinExistence type="predicted"/>
<reference evidence="3 4" key="1">
    <citation type="submission" date="2018-06" db="EMBL/GenBank/DDBJ databases">
        <authorList>
            <consortium name="Pathogen Informatics"/>
            <person name="Doyle S."/>
        </authorList>
    </citation>
    <scope>NUCLEOTIDE SEQUENCE [LARGE SCALE GENOMIC DNA]</scope>
    <source>
        <strain evidence="3 4">NCTC9962</strain>
    </source>
</reference>
<evidence type="ECO:0000313" key="4">
    <source>
        <dbReference type="Proteomes" id="UP000254052"/>
    </source>
</evidence>
<dbReference type="EMBL" id="UGED01000007">
    <property type="protein sequence ID" value="STL42915.1"/>
    <property type="molecule type" value="Genomic_DNA"/>
</dbReference>
<dbReference type="AlphaFoldDB" id="A0A377B0I9"/>
<dbReference type="EMBL" id="WTQJ01001200">
    <property type="protein sequence ID" value="MWR16684.1"/>
    <property type="molecule type" value="Genomic_DNA"/>
</dbReference>
<feature type="transmembrane region" description="Helical" evidence="1">
    <location>
        <begin position="61"/>
        <end position="82"/>
    </location>
</feature>
<dbReference type="Proteomes" id="UP000430387">
    <property type="component" value="Unassembled WGS sequence"/>
</dbReference>
<evidence type="ECO:0000313" key="2">
    <source>
        <dbReference type="EMBL" id="MWR16684.1"/>
    </source>
</evidence>
<evidence type="ECO:0000313" key="5">
    <source>
        <dbReference type="Proteomes" id="UP000430387"/>
    </source>
</evidence>
<gene>
    <name evidence="3" type="primary">djlB_3</name>
    <name evidence="2" type="ORF">GQA06_23225</name>
    <name evidence="3" type="ORF">NCTC9962_02980</name>
</gene>
<name>A0A377B0I9_ECOLX</name>
<organism evidence="3 4">
    <name type="scientific">Escherichia coli</name>
    <dbReference type="NCBI Taxonomy" id="562"/>
    <lineage>
        <taxon>Bacteria</taxon>
        <taxon>Pseudomonadati</taxon>
        <taxon>Pseudomonadota</taxon>
        <taxon>Gammaproteobacteria</taxon>
        <taxon>Enterobacterales</taxon>
        <taxon>Enterobacteriaceae</taxon>
        <taxon>Escherichia</taxon>
    </lineage>
</organism>
<keyword evidence="1" id="KW-0812">Transmembrane</keyword>
<dbReference type="Proteomes" id="UP000254052">
    <property type="component" value="Unassembled WGS sequence"/>
</dbReference>
<keyword evidence="1" id="KW-1133">Transmembrane helix</keyword>
<sequence length="90" mass="9893">MQASQPTEESLMPIVSRLDAEDRCPLEALIIRRLLIQAANFTGQETVEPEPQPQPMPVDDGGLGCLGVIKIIFYIFIFAGLIGKILHLFG</sequence>
<keyword evidence="1" id="KW-0472">Membrane</keyword>
<reference evidence="2 5" key="2">
    <citation type="submission" date="2019-12" db="EMBL/GenBank/DDBJ databases">
        <title>Enteriobacteria Tanzani isolates_8377-8380.</title>
        <authorList>
            <person name="Subbiah M."/>
            <person name="Call D."/>
        </authorList>
    </citation>
    <scope>NUCLEOTIDE SEQUENCE [LARGE SCALE GENOMIC DNA]</scope>
    <source>
        <strain evidence="2 5">8380wG1</strain>
    </source>
</reference>
<evidence type="ECO:0000256" key="1">
    <source>
        <dbReference type="SAM" id="Phobius"/>
    </source>
</evidence>
<evidence type="ECO:0000313" key="3">
    <source>
        <dbReference type="EMBL" id="STL42915.1"/>
    </source>
</evidence>
<protein>
    <submittedName>
        <fullName evidence="3">DnaJ-class chaperone</fullName>
    </submittedName>
    <submittedName>
        <fullName evidence="2">Molecular chaperone DnaJ</fullName>
    </submittedName>
</protein>
<accession>A0A377B0I9</accession>